<accession>A0A061AH20</accession>
<dbReference type="InterPro" id="IPR005647">
    <property type="entry name" value="Mnd1"/>
</dbReference>
<keyword evidence="3 6" id="KW-0175">Coiled coil</keyword>
<dbReference type="InterPro" id="IPR040453">
    <property type="entry name" value="Mnd1_HTH"/>
</dbReference>
<dbReference type="Pfam" id="PF03962">
    <property type="entry name" value="Mnd1"/>
    <property type="match status" value="1"/>
</dbReference>
<name>A0A061AH20_CYBFA</name>
<dbReference type="GO" id="GO:0003690">
    <property type="term" value="F:double-stranded DNA binding"/>
    <property type="evidence" value="ECO:0007669"/>
    <property type="project" value="InterPro"/>
</dbReference>
<evidence type="ECO:0000256" key="4">
    <source>
        <dbReference type="ARBA" id="ARBA00023242"/>
    </source>
</evidence>
<evidence type="ECO:0000256" key="1">
    <source>
        <dbReference type="ARBA" id="ARBA00004123"/>
    </source>
</evidence>
<comment type="function">
    <text evidence="5">Required for proper homologous chromosome pairing and efficient cross-over and intragenic recombination during meiosis.</text>
</comment>
<gene>
    <name evidence="8" type="ORF">CYFA0S_01e01288g</name>
</gene>
<dbReference type="EMBL" id="LK052886">
    <property type="protein sequence ID" value="CDR36411.1"/>
    <property type="molecule type" value="Genomic_DNA"/>
</dbReference>
<feature type="coiled-coil region" evidence="6">
    <location>
        <begin position="82"/>
        <end position="116"/>
    </location>
</feature>
<sequence length="218" mass="25436">MPPKAKKNGVSLDEKRSRLLEFFTRIHTFYNIKEIESQGSKFVGIHAMQMKELLQSLVDDGLVKAEKCGITVVYWSFEYDVIKAVKDQIGRVEEKIDKSEDRLKVLQREINQGKAKRVKKNVIQRVEEWEELKKSCDELEKTLGNSTYDGDRVGEIKRELQHLVANAEICTDNMEAMMYHFKKQNDIGREVFKQELGIPEEFTDLPDLNTLFKEFETN</sequence>
<dbReference type="GO" id="GO:0005634">
    <property type="term" value="C:nucleus"/>
    <property type="evidence" value="ECO:0007669"/>
    <property type="project" value="UniProtKB-SubCell"/>
</dbReference>
<dbReference type="VEuPathDB" id="FungiDB:BON22_0780"/>
<comment type="similarity">
    <text evidence="2 5">Belongs to the MND1 family.</text>
</comment>
<evidence type="ECO:0000256" key="6">
    <source>
        <dbReference type="SAM" id="Coils"/>
    </source>
</evidence>
<dbReference type="OrthoDB" id="9978204at2759"/>
<evidence type="ECO:0000259" key="7">
    <source>
        <dbReference type="Pfam" id="PF03962"/>
    </source>
</evidence>
<proteinExistence type="inferred from homology"/>
<dbReference type="PhylomeDB" id="A0A061AH20"/>
<evidence type="ECO:0000313" key="8">
    <source>
        <dbReference type="EMBL" id="CDR36411.1"/>
    </source>
</evidence>
<dbReference type="GO" id="GO:0007131">
    <property type="term" value="P:reciprocal meiotic recombination"/>
    <property type="evidence" value="ECO:0007669"/>
    <property type="project" value="InterPro"/>
</dbReference>
<comment type="subcellular location">
    <subcellularLocation>
        <location evidence="1 5">Nucleus</location>
    </subcellularLocation>
</comment>
<dbReference type="PIRSF" id="PIRSF026991">
    <property type="entry name" value="Mnd1"/>
    <property type="match status" value="1"/>
</dbReference>
<protein>
    <recommendedName>
        <fullName evidence="5">Meiotic nuclear division protein 1</fullName>
    </recommendedName>
</protein>
<feature type="domain" description="Mnd1 HTH" evidence="7">
    <location>
        <begin position="19"/>
        <end position="78"/>
    </location>
</feature>
<evidence type="ECO:0000256" key="3">
    <source>
        <dbReference type="ARBA" id="ARBA00023054"/>
    </source>
</evidence>
<evidence type="ECO:0000256" key="2">
    <source>
        <dbReference type="ARBA" id="ARBA00005981"/>
    </source>
</evidence>
<organism evidence="8">
    <name type="scientific">Cyberlindnera fabianii</name>
    <name type="common">Yeast</name>
    <name type="synonym">Hansenula fabianii</name>
    <dbReference type="NCBI Taxonomy" id="36022"/>
    <lineage>
        <taxon>Eukaryota</taxon>
        <taxon>Fungi</taxon>
        <taxon>Dikarya</taxon>
        <taxon>Ascomycota</taxon>
        <taxon>Saccharomycotina</taxon>
        <taxon>Saccharomycetes</taxon>
        <taxon>Phaffomycetales</taxon>
        <taxon>Phaffomycetaceae</taxon>
        <taxon>Cyberlindnera</taxon>
    </lineage>
</organism>
<dbReference type="AlphaFoldDB" id="A0A061AH20"/>
<keyword evidence="4 5" id="KW-0539">Nucleus</keyword>
<evidence type="ECO:0000256" key="5">
    <source>
        <dbReference type="PIRNR" id="PIRNR026991"/>
    </source>
</evidence>
<reference evidence="8" key="1">
    <citation type="journal article" date="2014" name="Genome Announc.">
        <title>Genome sequence of the yeast Cyberlindnera fabianii (Hansenula fabianii).</title>
        <authorList>
            <person name="Freel K.C."/>
            <person name="Sarilar V."/>
            <person name="Neuveglise C."/>
            <person name="Devillers H."/>
            <person name="Friedrich A."/>
            <person name="Schacherer J."/>
        </authorList>
    </citation>
    <scope>NUCLEOTIDE SEQUENCE</scope>
    <source>
        <strain evidence="8">YJS4271</strain>
    </source>
</reference>